<name>A0A922KXI9_DERFA</name>
<dbReference type="EMBL" id="ASGP02000006">
    <property type="protein sequence ID" value="KAH9501694.1"/>
    <property type="molecule type" value="Genomic_DNA"/>
</dbReference>
<organism evidence="1 2">
    <name type="scientific">Dermatophagoides farinae</name>
    <name type="common">American house dust mite</name>
    <dbReference type="NCBI Taxonomy" id="6954"/>
    <lineage>
        <taxon>Eukaryota</taxon>
        <taxon>Metazoa</taxon>
        <taxon>Ecdysozoa</taxon>
        <taxon>Arthropoda</taxon>
        <taxon>Chelicerata</taxon>
        <taxon>Arachnida</taxon>
        <taxon>Acari</taxon>
        <taxon>Acariformes</taxon>
        <taxon>Sarcoptiformes</taxon>
        <taxon>Astigmata</taxon>
        <taxon>Psoroptidia</taxon>
        <taxon>Analgoidea</taxon>
        <taxon>Pyroglyphidae</taxon>
        <taxon>Dermatophagoidinae</taxon>
        <taxon>Dermatophagoides</taxon>
    </lineage>
</organism>
<reference evidence="1" key="1">
    <citation type="submission" date="2013-05" db="EMBL/GenBank/DDBJ databases">
        <authorList>
            <person name="Yim A.K.Y."/>
            <person name="Chan T.F."/>
            <person name="Ji K.M."/>
            <person name="Liu X.Y."/>
            <person name="Zhou J.W."/>
            <person name="Li R.Q."/>
            <person name="Yang K.Y."/>
            <person name="Li J."/>
            <person name="Li M."/>
            <person name="Law P.T.W."/>
            <person name="Wu Y.L."/>
            <person name="Cai Z.L."/>
            <person name="Qin H."/>
            <person name="Bao Y."/>
            <person name="Leung R.K.K."/>
            <person name="Ng P.K.S."/>
            <person name="Zou J."/>
            <person name="Zhong X.J."/>
            <person name="Ran P.X."/>
            <person name="Zhong N.S."/>
            <person name="Liu Z.G."/>
            <person name="Tsui S.K.W."/>
        </authorList>
    </citation>
    <scope>NUCLEOTIDE SEQUENCE</scope>
    <source>
        <strain evidence="1">Derf</strain>
        <tissue evidence="1">Whole organism</tissue>
    </source>
</reference>
<keyword evidence="2" id="KW-1185">Reference proteome</keyword>
<evidence type="ECO:0000313" key="2">
    <source>
        <dbReference type="Proteomes" id="UP000790347"/>
    </source>
</evidence>
<proteinExistence type="predicted"/>
<evidence type="ECO:0000313" key="1">
    <source>
        <dbReference type="EMBL" id="KAH9501694.1"/>
    </source>
</evidence>
<reference evidence="1" key="2">
    <citation type="journal article" date="2022" name="Res Sq">
        <title>Comparative Genomics Reveals Insights into the Divergent Evolution of Astigmatic Mites and Household Pest Adaptations.</title>
        <authorList>
            <person name="Xiong Q."/>
            <person name="Wan A.T.-Y."/>
            <person name="Liu X.-Y."/>
            <person name="Fung C.S.-H."/>
            <person name="Xiao X."/>
            <person name="Malainual N."/>
            <person name="Hou J."/>
            <person name="Wang L."/>
            <person name="Wang M."/>
            <person name="Yang K."/>
            <person name="Cui Y."/>
            <person name="Leung E."/>
            <person name="Nong W."/>
            <person name="Shin S.-K."/>
            <person name="Au S."/>
            <person name="Jeong K.Y."/>
            <person name="Chew F.T."/>
            <person name="Hui J."/>
            <person name="Leung T.F."/>
            <person name="Tungtrongchitr A."/>
            <person name="Zhong N."/>
            <person name="Liu Z."/>
            <person name="Tsui S."/>
        </authorList>
    </citation>
    <scope>NUCLEOTIDE SEQUENCE</scope>
    <source>
        <strain evidence="1">Derf</strain>
        <tissue evidence="1">Whole organism</tissue>
    </source>
</reference>
<gene>
    <name evidence="1" type="ORF">DERF_012522</name>
</gene>
<dbReference type="Proteomes" id="UP000790347">
    <property type="component" value="Unassembled WGS sequence"/>
</dbReference>
<sequence>MSLNIQKVVNDRIAIIIVIVVDLRKLKRNVSFPYSNHHFHQHHNPDDLLPFAGNGIYNIIVVDVDDGRSAA</sequence>
<protein>
    <submittedName>
        <fullName evidence="1">Uncharacterized protein</fullName>
    </submittedName>
</protein>
<comment type="caution">
    <text evidence="1">The sequence shown here is derived from an EMBL/GenBank/DDBJ whole genome shotgun (WGS) entry which is preliminary data.</text>
</comment>
<dbReference type="AlphaFoldDB" id="A0A922KXI9"/>
<accession>A0A922KXI9</accession>